<proteinExistence type="predicted"/>
<dbReference type="AlphaFoldDB" id="A0A6A4HMH0"/>
<keyword evidence="2" id="KW-1185">Reference proteome</keyword>
<evidence type="ECO:0000313" key="2">
    <source>
        <dbReference type="Proteomes" id="UP000799118"/>
    </source>
</evidence>
<evidence type="ECO:0000313" key="1">
    <source>
        <dbReference type="EMBL" id="KAE9398598.1"/>
    </source>
</evidence>
<protein>
    <submittedName>
        <fullName evidence="1">Uncharacterized protein</fullName>
    </submittedName>
</protein>
<name>A0A6A4HMH0_9AGAR</name>
<accession>A0A6A4HMH0</accession>
<sequence>MRRRKLEGDFSEYAAFFIKVEIVENVVYEFVENSEYQQQPNYSPSSFDFQATSPLERVRKVSAGRNDGNRPPAVKILLPNTRSLHTTPNNFFLFHLIFTVVSGAARMPLRPRGMMSTIRLDMSDFEDPREIFARGNARDSFDSNIYNKCSRWGRGFNKGSGSALRDSCQSGPIHAHTGRPSILESVVQFRLRVMVPHTASCPPATSSSSRR</sequence>
<gene>
    <name evidence="1" type="ORF">BT96DRAFT_994661</name>
</gene>
<dbReference type="Proteomes" id="UP000799118">
    <property type="component" value="Unassembled WGS sequence"/>
</dbReference>
<organism evidence="1 2">
    <name type="scientific">Gymnopus androsaceus JB14</name>
    <dbReference type="NCBI Taxonomy" id="1447944"/>
    <lineage>
        <taxon>Eukaryota</taxon>
        <taxon>Fungi</taxon>
        <taxon>Dikarya</taxon>
        <taxon>Basidiomycota</taxon>
        <taxon>Agaricomycotina</taxon>
        <taxon>Agaricomycetes</taxon>
        <taxon>Agaricomycetidae</taxon>
        <taxon>Agaricales</taxon>
        <taxon>Marasmiineae</taxon>
        <taxon>Omphalotaceae</taxon>
        <taxon>Gymnopus</taxon>
    </lineage>
</organism>
<dbReference type="EMBL" id="ML769480">
    <property type="protein sequence ID" value="KAE9398598.1"/>
    <property type="molecule type" value="Genomic_DNA"/>
</dbReference>
<reference evidence="1" key="1">
    <citation type="journal article" date="2019" name="Environ. Microbiol.">
        <title>Fungal ecological strategies reflected in gene transcription - a case study of two litter decomposers.</title>
        <authorList>
            <person name="Barbi F."/>
            <person name="Kohler A."/>
            <person name="Barry K."/>
            <person name="Baskaran P."/>
            <person name="Daum C."/>
            <person name="Fauchery L."/>
            <person name="Ihrmark K."/>
            <person name="Kuo A."/>
            <person name="LaButti K."/>
            <person name="Lipzen A."/>
            <person name="Morin E."/>
            <person name="Grigoriev I.V."/>
            <person name="Henrissat B."/>
            <person name="Lindahl B."/>
            <person name="Martin F."/>
        </authorList>
    </citation>
    <scope>NUCLEOTIDE SEQUENCE</scope>
    <source>
        <strain evidence="1">JB14</strain>
    </source>
</reference>